<evidence type="ECO:0000313" key="4">
    <source>
        <dbReference type="EMBL" id="MVL44900.1"/>
    </source>
</evidence>
<dbReference type="InterPro" id="IPR005877">
    <property type="entry name" value="YSIRK_signal_dom"/>
</dbReference>
<evidence type="ECO:0000256" key="1">
    <source>
        <dbReference type="ARBA" id="ARBA00022729"/>
    </source>
</evidence>
<evidence type="ECO:0000313" key="3">
    <source>
        <dbReference type="EMBL" id="MVI56184.1"/>
    </source>
</evidence>
<name>A0A6B0B7R1_STAAU</name>
<dbReference type="Pfam" id="PF04650">
    <property type="entry name" value="YSIRK_signal"/>
    <property type="match status" value="1"/>
</dbReference>
<evidence type="ECO:0000259" key="2">
    <source>
        <dbReference type="Pfam" id="PF04650"/>
    </source>
</evidence>
<gene>
    <name evidence="3" type="ORF">GO793_10015</name>
    <name evidence="4" type="ORF">GO941_05270</name>
</gene>
<sequence>MLRGQEERKYSIRKYSIGVVSVLA</sequence>
<comment type="caution">
    <text evidence="3">The sequence shown here is derived from an EMBL/GenBank/DDBJ whole genome shotgun (WGS) entry which is preliminary data.</text>
</comment>
<keyword evidence="1" id="KW-0732">Signal</keyword>
<dbReference type="EMBL" id="WPRH01000555">
    <property type="protein sequence ID" value="MVI56184.1"/>
    <property type="molecule type" value="Genomic_DNA"/>
</dbReference>
<accession>A0A6B0B7R1</accession>
<organism evidence="3 5">
    <name type="scientific">Staphylococcus aureus</name>
    <dbReference type="NCBI Taxonomy" id="1280"/>
    <lineage>
        <taxon>Bacteria</taxon>
        <taxon>Bacillati</taxon>
        <taxon>Bacillota</taxon>
        <taxon>Bacilli</taxon>
        <taxon>Bacillales</taxon>
        <taxon>Staphylococcaceae</taxon>
        <taxon>Staphylococcus</taxon>
    </lineage>
</organism>
<reference evidence="5 6" key="1">
    <citation type="submission" date="2019-11" db="EMBL/GenBank/DDBJ databases">
        <title>Implementation of targeted gown and glove precautions to prevent Staphylococcus aureus acquisition in community-based nursing homes.</title>
        <authorList>
            <person name="Stine O.C."/>
        </authorList>
    </citation>
    <scope>NUCLEOTIDE SEQUENCE [LARGE SCALE GENOMIC DNA]</scope>
    <source>
        <strain evidence="4 6">S_2023.LVRQ.AN</strain>
        <strain evidence="3 5">S_4031.LGMP.AI</strain>
    </source>
</reference>
<evidence type="ECO:0000313" key="5">
    <source>
        <dbReference type="Proteomes" id="UP000433366"/>
    </source>
</evidence>
<proteinExistence type="predicted"/>
<dbReference type="Proteomes" id="UP000434412">
    <property type="component" value="Unassembled WGS sequence"/>
</dbReference>
<dbReference type="EMBL" id="WPVZ01000336">
    <property type="protein sequence ID" value="MVL44900.1"/>
    <property type="molecule type" value="Genomic_DNA"/>
</dbReference>
<dbReference type="Proteomes" id="UP000433366">
    <property type="component" value="Unassembled WGS sequence"/>
</dbReference>
<evidence type="ECO:0000313" key="6">
    <source>
        <dbReference type="Proteomes" id="UP000434412"/>
    </source>
</evidence>
<dbReference type="NCBIfam" id="TIGR01168">
    <property type="entry name" value="YSIRK_signal"/>
    <property type="match status" value="1"/>
</dbReference>
<feature type="domain" description="YSIRK Gram-positive signal peptide" evidence="2">
    <location>
        <begin position="7"/>
        <end position="23"/>
    </location>
</feature>
<dbReference type="AlphaFoldDB" id="A0A6B0B7R1"/>
<feature type="non-terminal residue" evidence="3">
    <location>
        <position position="24"/>
    </location>
</feature>
<protein>
    <submittedName>
        <fullName evidence="3">YSIRK-type signal peptide-containing protein</fullName>
    </submittedName>
</protein>